<dbReference type="EMBL" id="FRAC01000055">
    <property type="protein sequence ID" value="SHL79056.1"/>
    <property type="molecule type" value="Genomic_DNA"/>
</dbReference>
<keyword evidence="1" id="KW-1133">Transmembrane helix</keyword>
<sequence length="319" mass="37025">MRAKIIKPILFITGMFLLLYGLSYFFLPYNSTGEGPYKKMKGILSAPPHTIDYVTIGDSECSTSISPMEIWRTHGYAGYNCGVPGQRLQDTYYMLGQLLQKQSPKVILLETNSFYRNFKYTNALQGAVDETAKNLFPIYKYHNSWKYFNIDMLTTMNRKLPALPKAYKGYQYNITTKPYTKGPYVRKTRVRQKIGDQPLLYLNKIVDLCKENDIQLILYSAPTPLCWTYEKHNAAAAFAKKNALPYIDLNLHTAKLGIDWSRDTRDRGNHLNYYGAKKVTDYMGLYLSTHTDLTDHRKQKQYLSWNKALKKYLTLIWEA</sequence>
<organism evidence="2 3">
    <name type="scientific">Anaerocolumna jejuensis DSM 15929</name>
    <dbReference type="NCBI Taxonomy" id="1121322"/>
    <lineage>
        <taxon>Bacteria</taxon>
        <taxon>Bacillati</taxon>
        <taxon>Bacillota</taxon>
        <taxon>Clostridia</taxon>
        <taxon>Lachnospirales</taxon>
        <taxon>Lachnospiraceae</taxon>
        <taxon>Anaerocolumna</taxon>
    </lineage>
</organism>
<feature type="transmembrane region" description="Helical" evidence="1">
    <location>
        <begin position="9"/>
        <end position="27"/>
    </location>
</feature>
<dbReference type="AlphaFoldDB" id="A0A1M7DHN5"/>
<evidence type="ECO:0000256" key="1">
    <source>
        <dbReference type="SAM" id="Phobius"/>
    </source>
</evidence>
<dbReference type="RefSeq" id="WP_073280569.1">
    <property type="nucleotide sequence ID" value="NZ_FRAC01000055.1"/>
</dbReference>
<keyword evidence="3" id="KW-1185">Reference proteome</keyword>
<protein>
    <recommendedName>
        <fullName evidence="4">SGNH/GDSL hydrolase family protein</fullName>
    </recommendedName>
</protein>
<proteinExistence type="predicted"/>
<accession>A0A1M7DHN5</accession>
<reference evidence="2 3" key="1">
    <citation type="submission" date="2016-11" db="EMBL/GenBank/DDBJ databases">
        <authorList>
            <person name="Jaros S."/>
            <person name="Januszkiewicz K."/>
            <person name="Wedrychowicz H."/>
        </authorList>
    </citation>
    <scope>NUCLEOTIDE SEQUENCE [LARGE SCALE GENOMIC DNA]</scope>
    <source>
        <strain evidence="2 3">DSM 15929</strain>
    </source>
</reference>
<dbReference type="InterPro" id="IPR036514">
    <property type="entry name" value="SGNH_hydro_sf"/>
</dbReference>
<keyword evidence="1" id="KW-0812">Transmembrane</keyword>
<dbReference type="Gene3D" id="3.40.50.1110">
    <property type="entry name" value="SGNH hydrolase"/>
    <property type="match status" value="1"/>
</dbReference>
<evidence type="ECO:0000313" key="2">
    <source>
        <dbReference type="EMBL" id="SHL79056.1"/>
    </source>
</evidence>
<dbReference type="OrthoDB" id="9796702at2"/>
<dbReference type="STRING" id="1121322.SAMN02745136_05702"/>
<dbReference type="SUPFAM" id="SSF52266">
    <property type="entry name" value="SGNH hydrolase"/>
    <property type="match status" value="1"/>
</dbReference>
<evidence type="ECO:0008006" key="4">
    <source>
        <dbReference type="Google" id="ProtNLM"/>
    </source>
</evidence>
<name>A0A1M7DHN5_9FIRM</name>
<dbReference type="Proteomes" id="UP000184386">
    <property type="component" value="Unassembled WGS sequence"/>
</dbReference>
<keyword evidence="1" id="KW-0472">Membrane</keyword>
<evidence type="ECO:0000313" key="3">
    <source>
        <dbReference type="Proteomes" id="UP000184386"/>
    </source>
</evidence>
<gene>
    <name evidence="2" type="ORF">SAMN02745136_05702</name>
</gene>